<name>A0A0A6P9V9_9GAMM</name>
<dbReference type="Proteomes" id="UP000030428">
    <property type="component" value="Unassembled WGS sequence"/>
</dbReference>
<protein>
    <submittedName>
        <fullName evidence="1">Uncharacterized protein</fullName>
    </submittedName>
</protein>
<dbReference type="EMBL" id="JSZA02000123">
    <property type="protein sequence ID" value="KHD07463.1"/>
    <property type="molecule type" value="Genomic_DNA"/>
</dbReference>
<comment type="caution">
    <text evidence="1">The sequence shown here is derived from an EMBL/GenBank/DDBJ whole genome shotgun (WGS) entry which is preliminary data.</text>
</comment>
<dbReference type="AlphaFoldDB" id="A0A0A6P9V9"/>
<gene>
    <name evidence="1" type="ORF">PN36_24095</name>
</gene>
<reference evidence="1 2" key="1">
    <citation type="journal article" date="2016" name="Front. Microbiol.">
        <title>Single-Cell (Meta-)Genomics of a Dimorphic Candidatus Thiomargarita nelsonii Reveals Genomic Plasticity.</title>
        <authorList>
            <person name="Flood B.E."/>
            <person name="Fliss P."/>
            <person name="Jones D.S."/>
            <person name="Dick G.J."/>
            <person name="Jain S."/>
            <person name="Kaster A.K."/>
            <person name="Winkel M."/>
            <person name="Mussmann M."/>
            <person name="Bailey J."/>
        </authorList>
    </citation>
    <scope>NUCLEOTIDE SEQUENCE [LARGE SCALE GENOMIC DNA]</scope>
    <source>
        <strain evidence="1">Hydrate Ridge</strain>
    </source>
</reference>
<evidence type="ECO:0000313" key="2">
    <source>
        <dbReference type="Proteomes" id="UP000030428"/>
    </source>
</evidence>
<proteinExistence type="predicted"/>
<keyword evidence="2" id="KW-1185">Reference proteome</keyword>
<sequence>MIKVLVSGEGKTDMGELNYPDTDPANFNKGHKTCLAEQIIKQRTGEFPHIELIAKTTLTQKAKSSHRMKLPGKKSRQKTAFFYKNAYILGKIALEKQYDIAILFRDTDGTQSSSPSNWKERTDSIHDGFKASDFQNGVAMVPKPTSEAWILCCLQKYQNCEKLEKLRGNENSSKHPKKIIEQITGSVPTMEFLVKIACEDNCDTEQIDMPSFNAFKTCLEKITTEIENKQG</sequence>
<evidence type="ECO:0000313" key="1">
    <source>
        <dbReference type="EMBL" id="KHD07463.1"/>
    </source>
</evidence>
<accession>A0A0A6P9V9</accession>
<organism evidence="1 2">
    <name type="scientific">Candidatus Thiomargarita nelsonii</name>
    <dbReference type="NCBI Taxonomy" id="1003181"/>
    <lineage>
        <taxon>Bacteria</taxon>
        <taxon>Pseudomonadati</taxon>
        <taxon>Pseudomonadota</taxon>
        <taxon>Gammaproteobacteria</taxon>
        <taxon>Thiotrichales</taxon>
        <taxon>Thiotrichaceae</taxon>
        <taxon>Thiomargarita</taxon>
    </lineage>
</organism>